<gene>
    <name evidence="2" type="ORF">WN51_09767</name>
</gene>
<evidence type="ECO:0000256" key="1">
    <source>
        <dbReference type="SAM" id="MobiDB-lite"/>
    </source>
</evidence>
<dbReference type="EMBL" id="KQ435732">
    <property type="protein sequence ID" value="KOX77443.1"/>
    <property type="molecule type" value="Genomic_DNA"/>
</dbReference>
<accession>A0A0M9A7D4</accession>
<name>A0A0M9A7D4_9HYME</name>
<proteinExistence type="predicted"/>
<feature type="region of interest" description="Disordered" evidence="1">
    <location>
        <begin position="82"/>
        <end position="117"/>
    </location>
</feature>
<reference evidence="2 3" key="1">
    <citation type="submission" date="2015-07" db="EMBL/GenBank/DDBJ databases">
        <title>The genome of Melipona quadrifasciata.</title>
        <authorList>
            <person name="Pan H."/>
            <person name="Kapheim K."/>
        </authorList>
    </citation>
    <scope>NUCLEOTIDE SEQUENCE [LARGE SCALE GENOMIC DNA]</scope>
    <source>
        <strain evidence="2">0111107301</strain>
        <tissue evidence="2">Whole body</tissue>
    </source>
</reference>
<dbReference type="AlphaFoldDB" id="A0A0M9A7D4"/>
<sequence length="117" mass="13149">MARVEPTKGKEWGRKKVTGLVSASGALMAVWRVTSPLKREVDFTITQPFRIRLGEHSGDVANLQSVPLAAPRRSLEHERMLRRNVAQQQQQQQQQPPRRGNAITSRPLALTSIESNN</sequence>
<dbReference type="Proteomes" id="UP000053105">
    <property type="component" value="Unassembled WGS sequence"/>
</dbReference>
<keyword evidence="3" id="KW-1185">Reference proteome</keyword>
<organism evidence="2 3">
    <name type="scientific">Melipona quadrifasciata</name>
    <dbReference type="NCBI Taxonomy" id="166423"/>
    <lineage>
        <taxon>Eukaryota</taxon>
        <taxon>Metazoa</taxon>
        <taxon>Ecdysozoa</taxon>
        <taxon>Arthropoda</taxon>
        <taxon>Hexapoda</taxon>
        <taxon>Insecta</taxon>
        <taxon>Pterygota</taxon>
        <taxon>Neoptera</taxon>
        <taxon>Endopterygota</taxon>
        <taxon>Hymenoptera</taxon>
        <taxon>Apocrita</taxon>
        <taxon>Aculeata</taxon>
        <taxon>Apoidea</taxon>
        <taxon>Anthophila</taxon>
        <taxon>Apidae</taxon>
        <taxon>Melipona</taxon>
    </lineage>
</organism>
<protein>
    <submittedName>
        <fullName evidence="2">Uncharacterized protein</fullName>
    </submittedName>
</protein>
<evidence type="ECO:0000313" key="2">
    <source>
        <dbReference type="EMBL" id="KOX77443.1"/>
    </source>
</evidence>
<evidence type="ECO:0000313" key="3">
    <source>
        <dbReference type="Proteomes" id="UP000053105"/>
    </source>
</evidence>
<dbReference type="OrthoDB" id="10529448at2759"/>